<evidence type="ECO:0000256" key="1">
    <source>
        <dbReference type="SAM" id="MobiDB-lite"/>
    </source>
</evidence>
<proteinExistence type="predicted"/>
<dbReference type="Gene3D" id="3.10.400.20">
    <property type="match status" value="1"/>
</dbReference>
<feature type="region of interest" description="Disordered" evidence="1">
    <location>
        <begin position="214"/>
        <end position="242"/>
    </location>
</feature>
<sequence>MFKKPVEAKLSQRLSGADKKKLRRTAKERFPQASDADIDEILPTKAEITVAKYTNRVHVYSIEGGIPMLFDIDGQGTEIYPTAIDRSVASYKRARAARDSDGHFFNSSYHISIYPQLIMLGVDPPTMTATDLLLLFVSLGSIADVHCDTELCLGTGAASSSRAGDQKAAAAGKAPPQQQQQKEQQITIFYDGQICVCDVTEIQAKAIISTARREIEDTDQAKKNQSDESSLPPPLQPSQPQLLNRSLSMKRSLQRFLQNRKTRAHESAPNNHQQDVL</sequence>
<dbReference type="Pfam" id="PF17832">
    <property type="entry name" value="Pre-PUA"/>
    <property type="match status" value="1"/>
</dbReference>
<dbReference type="PANTHER" id="PTHR12217:SF4">
    <property type="entry name" value="EUKARYOTIC TRANSLATION INITIATION FACTOR 2D"/>
    <property type="match status" value="1"/>
</dbReference>
<dbReference type="InterPro" id="IPR048247">
    <property type="entry name" value="eIF2D_N"/>
</dbReference>
<dbReference type="GO" id="GO:0001731">
    <property type="term" value="P:formation of translation preinitiation complex"/>
    <property type="evidence" value="ECO:0007669"/>
    <property type="project" value="InterPro"/>
</dbReference>
<dbReference type="InterPro" id="IPR039757">
    <property type="entry name" value="EIF2D"/>
</dbReference>
<dbReference type="CDD" id="cd11610">
    <property type="entry name" value="eIF2D_N"/>
    <property type="match status" value="1"/>
</dbReference>
<accession>A0AAQ3QCE6</accession>
<evidence type="ECO:0000313" key="3">
    <source>
        <dbReference type="EMBL" id="WOL03405.1"/>
    </source>
</evidence>
<reference evidence="3 4" key="1">
    <citation type="submission" date="2023-10" db="EMBL/GenBank/DDBJ databases">
        <title>Chromosome-scale genome assembly provides insights into flower coloration mechanisms of Canna indica.</title>
        <authorList>
            <person name="Li C."/>
        </authorList>
    </citation>
    <scope>NUCLEOTIDE SEQUENCE [LARGE SCALE GENOMIC DNA]</scope>
    <source>
        <tissue evidence="3">Flower</tissue>
    </source>
</reference>
<feature type="compositionally biased region" description="Polar residues" evidence="1">
    <location>
        <begin position="268"/>
        <end position="277"/>
    </location>
</feature>
<feature type="region of interest" description="Disordered" evidence="1">
    <location>
        <begin position="1"/>
        <end position="26"/>
    </location>
</feature>
<keyword evidence="4" id="KW-1185">Reference proteome</keyword>
<dbReference type="PANTHER" id="PTHR12217">
    <property type="entry name" value="EUKARYOTIC TRANSLATION INITIATION FACTOR 2D"/>
    <property type="match status" value="1"/>
</dbReference>
<dbReference type="InterPro" id="IPR041366">
    <property type="entry name" value="Pre-PUA"/>
</dbReference>
<dbReference type="EMBL" id="CP136893">
    <property type="protein sequence ID" value="WOL03405.1"/>
    <property type="molecule type" value="Genomic_DNA"/>
</dbReference>
<dbReference type="GO" id="GO:0003743">
    <property type="term" value="F:translation initiation factor activity"/>
    <property type="evidence" value="ECO:0007669"/>
    <property type="project" value="InterPro"/>
</dbReference>
<dbReference type="AlphaFoldDB" id="A0AAQ3QCE6"/>
<protein>
    <recommendedName>
        <fullName evidence="2">Tify domain-containing protein</fullName>
    </recommendedName>
</protein>
<name>A0AAQ3QCE6_9LILI</name>
<gene>
    <name evidence="3" type="ORF">Cni_G12125</name>
</gene>
<organism evidence="3 4">
    <name type="scientific">Canna indica</name>
    <name type="common">Indian-shot</name>
    <dbReference type="NCBI Taxonomy" id="4628"/>
    <lineage>
        <taxon>Eukaryota</taxon>
        <taxon>Viridiplantae</taxon>
        <taxon>Streptophyta</taxon>
        <taxon>Embryophyta</taxon>
        <taxon>Tracheophyta</taxon>
        <taxon>Spermatophyta</taxon>
        <taxon>Magnoliopsida</taxon>
        <taxon>Liliopsida</taxon>
        <taxon>Zingiberales</taxon>
        <taxon>Cannaceae</taxon>
        <taxon>Canna</taxon>
    </lineage>
</organism>
<evidence type="ECO:0000259" key="2">
    <source>
        <dbReference type="PROSITE" id="PS51320"/>
    </source>
</evidence>
<dbReference type="SMART" id="SM00979">
    <property type="entry name" value="TIFY"/>
    <property type="match status" value="1"/>
</dbReference>
<dbReference type="PROSITE" id="PS51320">
    <property type="entry name" value="TIFY"/>
    <property type="match status" value="1"/>
</dbReference>
<feature type="domain" description="Tify" evidence="2">
    <location>
        <begin position="179"/>
        <end position="213"/>
    </location>
</feature>
<feature type="region of interest" description="Disordered" evidence="1">
    <location>
        <begin position="257"/>
        <end position="277"/>
    </location>
</feature>
<dbReference type="InterPro" id="IPR010399">
    <property type="entry name" value="Tify_dom"/>
</dbReference>
<feature type="compositionally biased region" description="Basic and acidic residues" evidence="1">
    <location>
        <begin position="214"/>
        <end position="226"/>
    </location>
</feature>
<evidence type="ECO:0000313" key="4">
    <source>
        <dbReference type="Proteomes" id="UP001327560"/>
    </source>
</evidence>
<dbReference type="Proteomes" id="UP001327560">
    <property type="component" value="Chromosome 4"/>
</dbReference>
<dbReference type="Pfam" id="PF06200">
    <property type="entry name" value="tify"/>
    <property type="match status" value="1"/>
</dbReference>